<evidence type="ECO:0000313" key="1">
    <source>
        <dbReference type="EMBL" id="PHT31455.1"/>
    </source>
</evidence>
<comment type="caution">
    <text evidence="1">The sequence shown here is derived from an EMBL/GenBank/DDBJ whole genome shotgun (WGS) entry which is preliminary data.</text>
</comment>
<dbReference type="Proteomes" id="UP000224567">
    <property type="component" value="Unassembled WGS sequence"/>
</dbReference>
<reference evidence="1 2" key="1">
    <citation type="journal article" date="2017" name="Genome Biol.">
        <title>New reference genome sequences of hot pepper reveal the massive evolution of plant disease-resistance genes by retroduplication.</title>
        <authorList>
            <person name="Kim S."/>
            <person name="Park J."/>
            <person name="Yeom S.I."/>
            <person name="Kim Y.M."/>
            <person name="Seo E."/>
            <person name="Kim K.T."/>
            <person name="Kim M.S."/>
            <person name="Lee J.M."/>
            <person name="Cheong K."/>
            <person name="Shin H.S."/>
            <person name="Kim S.B."/>
            <person name="Han K."/>
            <person name="Lee J."/>
            <person name="Park M."/>
            <person name="Lee H.A."/>
            <person name="Lee H.Y."/>
            <person name="Lee Y."/>
            <person name="Oh S."/>
            <person name="Lee J.H."/>
            <person name="Choi E."/>
            <person name="Choi E."/>
            <person name="Lee S.E."/>
            <person name="Jeon J."/>
            <person name="Kim H."/>
            <person name="Choi G."/>
            <person name="Song H."/>
            <person name="Lee J."/>
            <person name="Lee S.C."/>
            <person name="Kwon J.K."/>
            <person name="Lee H.Y."/>
            <person name="Koo N."/>
            <person name="Hong Y."/>
            <person name="Kim R.W."/>
            <person name="Kang W.H."/>
            <person name="Huh J.H."/>
            <person name="Kang B.C."/>
            <person name="Yang T.J."/>
            <person name="Lee Y.H."/>
            <person name="Bennetzen J.L."/>
            <person name="Choi D."/>
        </authorList>
    </citation>
    <scope>NUCLEOTIDE SEQUENCE [LARGE SCALE GENOMIC DNA]</scope>
    <source>
        <strain evidence="2">cv. PBC81</strain>
    </source>
</reference>
<evidence type="ECO:0000313" key="2">
    <source>
        <dbReference type="Proteomes" id="UP000224567"/>
    </source>
</evidence>
<proteinExistence type="predicted"/>
<dbReference type="AlphaFoldDB" id="A0A2G2VEP8"/>
<accession>A0A2G2VEP8</accession>
<name>A0A2G2VEP8_CAPBA</name>
<reference evidence="2" key="2">
    <citation type="journal article" date="2017" name="J. Anim. Genet.">
        <title>Multiple reference genome sequences of hot pepper reveal the massive evolution of plant disease resistance genes by retroduplication.</title>
        <authorList>
            <person name="Kim S."/>
            <person name="Park J."/>
            <person name="Yeom S.-I."/>
            <person name="Kim Y.-M."/>
            <person name="Seo E."/>
            <person name="Kim K.-T."/>
            <person name="Kim M.-S."/>
            <person name="Lee J.M."/>
            <person name="Cheong K."/>
            <person name="Shin H.-S."/>
            <person name="Kim S.-B."/>
            <person name="Han K."/>
            <person name="Lee J."/>
            <person name="Park M."/>
            <person name="Lee H.-A."/>
            <person name="Lee H.-Y."/>
            <person name="Lee Y."/>
            <person name="Oh S."/>
            <person name="Lee J.H."/>
            <person name="Choi E."/>
            <person name="Choi E."/>
            <person name="Lee S.E."/>
            <person name="Jeon J."/>
            <person name="Kim H."/>
            <person name="Choi G."/>
            <person name="Song H."/>
            <person name="Lee J."/>
            <person name="Lee S.-C."/>
            <person name="Kwon J.-K."/>
            <person name="Lee H.-Y."/>
            <person name="Koo N."/>
            <person name="Hong Y."/>
            <person name="Kim R.W."/>
            <person name="Kang W.-H."/>
            <person name="Huh J.H."/>
            <person name="Kang B.-C."/>
            <person name="Yang T.-J."/>
            <person name="Lee Y.-H."/>
            <person name="Bennetzen J.L."/>
            <person name="Choi D."/>
        </authorList>
    </citation>
    <scope>NUCLEOTIDE SEQUENCE [LARGE SCALE GENOMIC DNA]</scope>
    <source>
        <strain evidence="2">cv. PBC81</strain>
    </source>
</reference>
<organism evidence="1 2">
    <name type="scientific">Capsicum baccatum</name>
    <name type="common">Peruvian pepper</name>
    <dbReference type="NCBI Taxonomy" id="33114"/>
    <lineage>
        <taxon>Eukaryota</taxon>
        <taxon>Viridiplantae</taxon>
        <taxon>Streptophyta</taxon>
        <taxon>Embryophyta</taxon>
        <taxon>Tracheophyta</taxon>
        <taxon>Spermatophyta</taxon>
        <taxon>Magnoliopsida</taxon>
        <taxon>eudicotyledons</taxon>
        <taxon>Gunneridae</taxon>
        <taxon>Pentapetalae</taxon>
        <taxon>asterids</taxon>
        <taxon>lamiids</taxon>
        <taxon>Solanales</taxon>
        <taxon>Solanaceae</taxon>
        <taxon>Solanoideae</taxon>
        <taxon>Capsiceae</taxon>
        <taxon>Capsicum</taxon>
    </lineage>
</organism>
<keyword evidence="2" id="KW-1185">Reference proteome</keyword>
<sequence length="324" mass="35974">MQTKLSDGDEEGLPPLKPSDLFPPFRFATDLLVPSEVCALKTLILYINTVAYNIENCPVKLNLGNDVDRIERNIASKGEIEYLHNLSDKMLTCELQGAFTDVGWKTVRAVTKFGESATSTCALENGKEYVCCFERTQDPHGFKSNKVPCNVVLLACNESSMVDWIGFLDVTEERLKYNHIVDTNSPIWWTLFHSCVAGSNMKLGKIVAQRQVGSLGATVFTNKENPREDMVQQTRCSTKFTVTVGTISEILPNELEFCNAAKNNSSNAKGKRDLIFSQGEKKQNLLMMMKMHGLENGSTFAILGESDVIEPKHKSSTIFVVGKA</sequence>
<dbReference type="EMBL" id="MLFT02000012">
    <property type="protein sequence ID" value="PHT31455.1"/>
    <property type="molecule type" value="Genomic_DNA"/>
</dbReference>
<protein>
    <submittedName>
        <fullName evidence="1">Uncharacterized protein</fullName>
    </submittedName>
</protein>
<gene>
    <name evidence="1" type="ORF">CQW23_27792</name>
</gene>